<name>A0A9W8YF18_9PLEO</name>
<dbReference type="OrthoDB" id="3432393at2759"/>
<comment type="caution">
    <text evidence="1">The sequence shown here is derived from an EMBL/GenBank/DDBJ whole genome shotgun (WGS) entry which is preliminary data.</text>
</comment>
<protein>
    <submittedName>
        <fullName evidence="1">Uncharacterized protein</fullName>
    </submittedName>
</protein>
<gene>
    <name evidence="1" type="ORF">N0V83_001524</name>
</gene>
<dbReference type="Proteomes" id="UP001140560">
    <property type="component" value="Unassembled WGS sequence"/>
</dbReference>
<sequence length="773" mass="84365">MPITAVIRASSHGPLQQIQIGAADIVATVSAAHSAWGWIGGLTGISNLLGLCKDASELEKLGKLFKHIEPDPGTCRIIGQNGLVEVEMGAAGNDAAFGGSFSSRLIGLTFCALAHNMQTQSAVGMCVQFIVDGLFKKALSTLPGAREAVMTFLVEKSQVIINEGIVRHLPTKFDQAIADIGIQVAGNACNHSVDHPMEAPFILGFFIWLTKANMEPYHTRSAAVARLAASLRIIGYKIGAVQVWRGHGERPKPPRTVVLVTSGSSDTDRYAGPLDRGTRSITMISHYRWNTVGAMLWNAQVQVSECPFETYQSDFEDTDSALMMTLHGFQWAVVDLETAERSQELQAYPIWENESPKRASHIARRLASLVFRESVERIAFLYEPIATESYLAALSPNDRARKVRSTASDSKESRRFFALSISICLAVLAQVGGNNFRAIQHSTTLNLMHDDNLRWLCYEVDRILCGGCRVSQVIRAIATMHCAKEFPNEHNAYVGGQADPSDADEIPTQVVGWKLGRYAVLPNLLFCMDTPISKEILDLHCVDEFIANIPTRRDGSVHCPSVLASSIFFSSTPLEGLEATAPADVEAGPLSHNNSRPVSIGHPDLQPADKEVYISLERSAYIGIYEPDVTLCGRVEGVTIGRVGIQDVLRTLALSWNDGEGYPIKICSTGIDTLHLHDDGSSNIGADTVYNMPVSRYTEENDLTQCPKQNNQAKEKRNVFVQVSGNTPWALLLAGQSPELNRVSFGCANCAVRSGSHVTVDHLDGYRTIIGYN</sequence>
<organism evidence="1 2">
    <name type="scientific">Neocucurbitaria cava</name>
    <dbReference type="NCBI Taxonomy" id="798079"/>
    <lineage>
        <taxon>Eukaryota</taxon>
        <taxon>Fungi</taxon>
        <taxon>Dikarya</taxon>
        <taxon>Ascomycota</taxon>
        <taxon>Pezizomycotina</taxon>
        <taxon>Dothideomycetes</taxon>
        <taxon>Pleosporomycetidae</taxon>
        <taxon>Pleosporales</taxon>
        <taxon>Pleosporineae</taxon>
        <taxon>Cucurbitariaceae</taxon>
        <taxon>Neocucurbitaria</taxon>
    </lineage>
</organism>
<dbReference type="EMBL" id="JAPEUY010000002">
    <property type="protein sequence ID" value="KAJ4376241.1"/>
    <property type="molecule type" value="Genomic_DNA"/>
</dbReference>
<reference evidence="1" key="1">
    <citation type="submission" date="2022-10" db="EMBL/GenBank/DDBJ databases">
        <title>Tapping the CABI collections for fungal endophytes: first genome assemblies for Collariella, Neodidymelliopsis, Ascochyta clinopodiicola, Didymella pomorum, Didymosphaeria variabile, Neocosmospora piperis and Neocucurbitaria cava.</title>
        <authorList>
            <person name="Hill R."/>
        </authorList>
    </citation>
    <scope>NUCLEOTIDE SEQUENCE</scope>
    <source>
        <strain evidence="1">IMI 356814</strain>
    </source>
</reference>
<keyword evidence="2" id="KW-1185">Reference proteome</keyword>
<evidence type="ECO:0000313" key="2">
    <source>
        <dbReference type="Proteomes" id="UP001140560"/>
    </source>
</evidence>
<accession>A0A9W8YF18</accession>
<dbReference type="AlphaFoldDB" id="A0A9W8YF18"/>
<evidence type="ECO:0000313" key="1">
    <source>
        <dbReference type="EMBL" id="KAJ4376241.1"/>
    </source>
</evidence>
<proteinExistence type="predicted"/>